<feature type="compositionally biased region" description="Low complexity" evidence="1">
    <location>
        <begin position="407"/>
        <end position="419"/>
    </location>
</feature>
<feature type="region of interest" description="Disordered" evidence="1">
    <location>
        <begin position="613"/>
        <end position="632"/>
    </location>
</feature>
<feature type="region of interest" description="Disordered" evidence="1">
    <location>
        <begin position="651"/>
        <end position="800"/>
    </location>
</feature>
<feature type="compositionally biased region" description="Polar residues" evidence="1">
    <location>
        <begin position="332"/>
        <end position="350"/>
    </location>
</feature>
<feature type="compositionally biased region" description="Pro residues" evidence="1">
    <location>
        <begin position="156"/>
        <end position="168"/>
    </location>
</feature>
<dbReference type="HOGENOM" id="CLU_248276_0_0_1"/>
<proteinExistence type="predicted"/>
<feature type="compositionally biased region" description="Polar residues" evidence="1">
    <location>
        <begin position="715"/>
        <end position="727"/>
    </location>
</feature>
<protein>
    <submittedName>
        <fullName evidence="2">Predicted protein</fullName>
    </submittedName>
</protein>
<feature type="compositionally biased region" description="Low complexity" evidence="1">
    <location>
        <begin position="169"/>
        <end position="179"/>
    </location>
</feature>
<dbReference type="KEGG" id="lbc:LACBIDRAFT_334125"/>
<reference evidence="2 3" key="1">
    <citation type="journal article" date="2008" name="Nature">
        <title>The genome of Laccaria bicolor provides insights into mycorrhizal symbiosis.</title>
        <authorList>
            <person name="Martin F."/>
            <person name="Aerts A."/>
            <person name="Ahren D."/>
            <person name="Brun A."/>
            <person name="Danchin E.G.J."/>
            <person name="Duchaussoy F."/>
            <person name="Gibon J."/>
            <person name="Kohler A."/>
            <person name="Lindquist E."/>
            <person name="Pereda V."/>
            <person name="Salamov A."/>
            <person name="Shapiro H.J."/>
            <person name="Wuyts J."/>
            <person name="Blaudez D."/>
            <person name="Buee M."/>
            <person name="Brokstein P."/>
            <person name="Canbaeck B."/>
            <person name="Cohen D."/>
            <person name="Courty P.E."/>
            <person name="Coutinho P.M."/>
            <person name="Delaruelle C."/>
            <person name="Detter J.C."/>
            <person name="Deveau A."/>
            <person name="DiFazio S."/>
            <person name="Duplessis S."/>
            <person name="Fraissinet-Tachet L."/>
            <person name="Lucic E."/>
            <person name="Frey-Klett P."/>
            <person name="Fourrey C."/>
            <person name="Feussner I."/>
            <person name="Gay G."/>
            <person name="Grimwood J."/>
            <person name="Hoegger P.J."/>
            <person name="Jain P."/>
            <person name="Kilaru S."/>
            <person name="Labbe J."/>
            <person name="Lin Y.C."/>
            <person name="Legue V."/>
            <person name="Le Tacon F."/>
            <person name="Marmeisse R."/>
            <person name="Melayah D."/>
            <person name="Montanini B."/>
            <person name="Muratet M."/>
            <person name="Nehls U."/>
            <person name="Niculita-Hirzel H."/>
            <person name="Oudot-Le Secq M.P."/>
            <person name="Peter M."/>
            <person name="Quesneville H."/>
            <person name="Rajashekar B."/>
            <person name="Reich M."/>
            <person name="Rouhier N."/>
            <person name="Schmutz J."/>
            <person name="Yin T."/>
            <person name="Chalot M."/>
            <person name="Henrissat B."/>
            <person name="Kuees U."/>
            <person name="Lucas S."/>
            <person name="Van de Peer Y."/>
            <person name="Podila G.K."/>
            <person name="Polle A."/>
            <person name="Pukkila P.J."/>
            <person name="Richardson P.M."/>
            <person name="Rouze P."/>
            <person name="Sanders I.R."/>
            <person name="Stajich J.E."/>
            <person name="Tunlid A."/>
            <person name="Tuskan G."/>
            <person name="Grigoriev I.V."/>
        </authorList>
    </citation>
    <scope>NUCLEOTIDE SEQUENCE [LARGE SCALE GENOMIC DNA]</scope>
    <source>
        <strain evidence="3">S238N-H82 / ATCC MYA-4686</strain>
    </source>
</reference>
<evidence type="ECO:0000313" key="3">
    <source>
        <dbReference type="Proteomes" id="UP000001194"/>
    </source>
</evidence>
<feature type="compositionally biased region" description="Pro residues" evidence="1">
    <location>
        <begin position="420"/>
        <end position="433"/>
    </location>
</feature>
<feature type="compositionally biased region" description="Low complexity" evidence="1">
    <location>
        <begin position="146"/>
        <end position="155"/>
    </location>
</feature>
<accession>B0DY60</accession>
<feature type="compositionally biased region" description="Basic and acidic residues" evidence="1">
    <location>
        <begin position="887"/>
        <end position="911"/>
    </location>
</feature>
<feature type="compositionally biased region" description="Basic residues" evidence="1">
    <location>
        <begin position="1"/>
        <end position="10"/>
    </location>
</feature>
<feature type="compositionally biased region" description="Polar residues" evidence="1">
    <location>
        <begin position="244"/>
        <end position="291"/>
    </location>
</feature>
<dbReference type="OrthoDB" id="3365519at2759"/>
<feature type="compositionally biased region" description="Polar residues" evidence="1">
    <location>
        <begin position="440"/>
        <end position="466"/>
    </location>
</feature>
<feature type="compositionally biased region" description="Polar residues" evidence="1">
    <location>
        <begin position="184"/>
        <end position="197"/>
    </location>
</feature>
<gene>
    <name evidence="2" type="ORF">LACBIDRAFT_334125</name>
</gene>
<feature type="region of interest" description="Disordered" evidence="1">
    <location>
        <begin position="832"/>
        <end position="924"/>
    </location>
</feature>
<dbReference type="EMBL" id="DS547149">
    <property type="protein sequence ID" value="EDR00504.1"/>
    <property type="molecule type" value="Genomic_DNA"/>
</dbReference>
<feature type="region of interest" description="Disordered" evidence="1">
    <location>
        <begin position="1084"/>
        <end position="1164"/>
    </location>
</feature>
<feature type="compositionally biased region" description="Pro residues" evidence="1">
    <location>
        <begin position="657"/>
        <end position="666"/>
    </location>
</feature>
<keyword evidence="3" id="KW-1185">Reference proteome</keyword>
<sequence>MAGFLRRKNKQPATVVDATTTTTTKTKGGGTPPLFARFATTKNSDDVPRIVSSPMSLAASNRGGGGGNDPRGIVVTVPSAKPAPSRAPSLPNQSTYSLQSSTQRARPPGPPPTYTTQQSAARAWRSSLVGLEDKPLPSPNGNVVGTSQPPLSFPSSPTPPTRSLPLPPSSQSQTQLNPPGLSAYTHNASSNASSQTLAPHASGSRLDVSDLRASSRSSREMEKEGSGGASGSELAPEFAMFQEYNATNPSPQSSLNARGAQQQTQQDAKSARQEPSNQRSNELPLSRSTPNPIEREAPSRSTPGSNKPWSLSLAAPVSASREGEDERVSSPLAKSQSDHQPTTNTMGNRASSSRSQGVGRSSTATATAPPNAFNVNVNTSTSRSASASATTPRPSSSRALPQITSKQHQVPPQFQQLHVPPQPLQPPPAPPLSSNPLAQSYYSNIPPQAQSSTASLPLRKPSTSSGAPAPVQGKARIFTAMAATVDIGDAGGVGVVSSPPSSSGHGQEKRGGMGMVNGQQQQQQQRMMNGQQQQQMSGQQRSMGNRQQQTMGNGQQQTMMNGMDRGQLGQQQGMDARQLAQRMGSQQLGNGMGYQQQQQQMGNGMVHHQPMNGMGQQPQNGIHPQNGVGRQGHGFIITNQQQNVGVDLRQQQQHFPPQKPNAPGPPISFHYPPQDPHGTPRTRTASTGSIRPLPQQPPQTPPRTKKLSKTRNGPDRSSTATLHTNDGSNASVSSSSMQHKFVGRSALKSAGGSSQVQRPTTPQKSSGGRPTTPSTHRTVRPTTPQTQKSTTPARPVTPAVVQQVDEDTMRNAGIELDDDPFARVEGVRMLKPKKGKARSVDDGETVDGHGQGYEEVESVSSHAHHQREPAGVSASPEDVKRAKREARRLERERERERERGREKEKGKERNSDAGTDATLEHEEAEEPVSSYYFNLAELLSHHQVVRNLLEYTNFYEWCILSSISKEIRILLVQSPPLREEVLERFLKTVGYGRWGWDGPEPLSLSLQDLSDYMRGVSIPPHEYTRVANMYIHSLSIHPSNRDPSLNDAVRSLVASTRGYTRVVLRLRAQAEKEASIARTKPLYAPAPLSSSSTSASASRSTTKVNTYGSSNGRGPVSRPSSRAPSPTPSAFSHSHSYHGHGPPPPPNSQPQGYPLGMTQQAPSQTSLGFRSPLFRLRRAPLLRVFVPSIEGDWLSDKSVQECEEECKRAGVRHLMRVGDVVWDVAVGDEGNVGRLVWDGSYLIDLDYTYSPVGELPKYLPALAFPPSYFHRVLRSGPTVSNPIMHIDISPWGEEIAANLQLLQDRIRTETPQGAYHNVPTLESPPMPHFPPPSVLLSMPFPIRQLMTRCDFREDPVPFYRIRHTESLVFEVPLCDSDYKKSGSHLASLLFSEMKRASVAAEFVLDLSFFFHSLDYPGYACLLACLVHDSISHIHNITHLDYGSYRQLNNHIILLQILRAPPRYFPGPHLIDGMITFSRYGGNLDRPGSDVFEKPTVGLNLCRNLGPTRPGVKWLAQGFDSSVGVERSWTKISSFAHETE</sequence>
<feature type="compositionally biased region" description="Low complexity" evidence="1">
    <location>
        <begin position="78"/>
        <end position="91"/>
    </location>
</feature>
<organism evidence="3">
    <name type="scientific">Laccaria bicolor (strain S238N-H82 / ATCC MYA-4686)</name>
    <name type="common">Bicoloured deceiver</name>
    <name type="synonym">Laccaria laccata var. bicolor</name>
    <dbReference type="NCBI Taxonomy" id="486041"/>
    <lineage>
        <taxon>Eukaryota</taxon>
        <taxon>Fungi</taxon>
        <taxon>Dikarya</taxon>
        <taxon>Basidiomycota</taxon>
        <taxon>Agaricomycotina</taxon>
        <taxon>Agaricomycetes</taxon>
        <taxon>Agaricomycetidae</taxon>
        <taxon>Agaricales</taxon>
        <taxon>Agaricineae</taxon>
        <taxon>Hydnangiaceae</taxon>
        <taxon>Laccaria</taxon>
    </lineage>
</organism>
<feature type="compositionally biased region" description="Polar residues" evidence="1">
    <location>
        <begin position="614"/>
        <end position="623"/>
    </location>
</feature>
<name>B0DY60_LACBS</name>
<dbReference type="InParanoid" id="B0DY60"/>
<feature type="compositionally biased region" description="Low complexity" evidence="1">
    <location>
        <begin position="1089"/>
        <end position="1134"/>
    </location>
</feature>
<feature type="compositionally biased region" description="Polar residues" evidence="1">
    <location>
        <begin position="92"/>
        <end position="104"/>
    </location>
</feature>
<evidence type="ECO:0000313" key="2">
    <source>
        <dbReference type="EMBL" id="EDR00504.1"/>
    </source>
</evidence>
<feature type="compositionally biased region" description="Low complexity" evidence="1">
    <location>
        <begin position="781"/>
        <end position="792"/>
    </location>
</feature>
<evidence type="ECO:0000256" key="1">
    <source>
        <dbReference type="SAM" id="MobiDB-lite"/>
    </source>
</evidence>
<feature type="region of interest" description="Disordered" evidence="1">
    <location>
        <begin position="496"/>
        <end position="578"/>
    </location>
</feature>
<dbReference type="GeneID" id="6084539"/>
<feature type="compositionally biased region" description="Polar residues" evidence="1">
    <location>
        <begin position="751"/>
        <end position="776"/>
    </location>
</feature>
<feature type="compositionally biased region" description="Low complexity" evidence="1">
    <location>
        <begin position="351"/>
        <end position="399"/>
    </location>
</feature>
<dbReference type="RefSeq" id="XP_001888896.1">
    <property type="nucleotide sequence ID" value="XM_001888861.1"/>
</dbReference>
<feature type="compositionally biased region" description="Low complexity" evidence="1">
    <location>
        <begin position="496"/>
        <end position="505"/>
    </location>
</feature>
<dbReference type="Proteomes" id="UP000001194">
    <property type="component" value="Unassembled WGS sequence"/>
</dbReference>
<feature type="compositionally biased region" description="Low complexity" evidence="1">
    <location>
        <begin position="516"/>
        <end position="563"/>
    </location>
</feature>
<feature type="compositionally biased region" description="Polar residues" evidence="1">
    <location>
        <begin position="299"/>
        <end position="309"/>
    </location>
</feature>
<feature type="region of interest" description="Disordered" evidence="1">
    <location>
        <begin position="1"/>
        <end position="471"/>
    </location>
</feature>